<dbReference type="GO" id="GO:0009636">
    <property type="term" value="P:response to toxic substance"/>
    <property type="evidence" value="ECO:0007669"/>
    <property type="project" value="UniProtKB-KW"/>
</dbReference>
<comment type="cofactor">
    <cofactor evidence="1">
        <name>heme b</name>
        <dbReference type="ChEBI" id="CHEBI:60344"/>
    </cofactor>
</comment>
<name>A0A1H3ERL7_9BURK</name>
<dbReference type="Pfam" id="PF00175">
    <property type="entry name" value="NAD_binding_1"/>
    <property type="match status" value="1"/>
</dbReference>
<dbReference type="SUPFAM" id="SSF52343">
    <property type="entry name" value="Ferredoxin reductase-like, C-terminal NADP-linked domain"/>
    <property type="match status" value="1"/>
</dbReference>
<dbReference type="Pfam" id="PF00970">
    <property type="entry name" value="FAD_binding_6"/>
    <property type="match status" value="1"/>
</dbReference>
<dbReference type="PROSITE" id="PS01033">
    <property type="entry name" value="GLOBIN"/>
    <property type="match status" value="1"/>
</dbReference>
<evidence type="ECO:0000256" key="20">
    <source>
        <dbReference type="ARBA" id="ARBA00030929"/>
    </source>
</evidence>
<dbReference type="FunFam" id="2.40.30.10:FF:000034">
    <property type="entry name" value="Flavohemoprotein"/>
    <property type="match status" value="1"/>
</dbReference>
<accession>A0A1H3ERL7</accession>
<evidence type="ECO:0000259" key="26">
    <source>
        <dbReference type="PROSITE" id="PS51384"/>
    </source>
</evidence>
<keyword evidence="7 24" id="KW-0813">Transport</keyword>
<dbReference type="GO" id="GO:0046872">
    <property type="term" value="F:metal ion binding"/>
    <property type="evidence" value="ECO:0007669"/>
    <property type="project" value="UniProtKB-KW"/>
</dbReference>
<keyword evidence="11" id="KW-0285">Flavoprotein</keyword>
<dbReference type="GO" id="GO:0020037">
    <property type="term" value="F:heme binding"/>
    <property type="evidence" value="ECO:0007669"/>
    <property type="project" value="InterPro"/>
</dbReference>
<dbReference type="Proteomes" id="UP000183417">
    <property type="component" value="Unassembled WGS sequence"/>
</dbReference>
<keyword evidence="8" id="KW-0216">Detoxification</keyword>
<evidence type="ECO:0000313" key="28">
    <source>
        <dbReference type="Proteomes" id="UP000183417"/>
    </source>
</evidence>
<evidence type="ECO:0000256" key="6">
    <source>
        <dbReference type="ARBA" id="ARBA00014637"/>
    </source>
</evidence>
<reference evidence="27 28" key="1">
    <citation type="submission" date="2016-10" db="EMBL/GenBank/DDBJ databases">
        <authorList>
            <person name="de Groot N.N."/>
        </authorList>
    </citation>
    <scope>NUCLEOTIDE SEQUENCE [LARGE SCALE GENOMIC DNA]</scope>
    <source>
        <strain evidence="27 28">LMG 24775</strain>
    </source>
</reference>
<dbReference type="InterPro" id="IPR017927">
    <property type="entry name" value="FAD-bd_FR_type"/>
</dbReference>
<evidence type="ECO:0000256" key="19">
    <source>
        <dbReference type="ARBA" id="ARBA00030024"/>
    </source>
</evidence>
<dbReference type="GO" id="GO:0008941">
    <property type="term" value="F:nitric oxide dioxygenase NAD(P)H activity"/>
    <property type="evidence" value="ECO:0007669"/>
    <property type="project" value="UniProtKB-EC"/>
</dbReference>
<dbReference type="RefSeq" id="WP_017407870.1">
    <property type="nucleotide sequence ID" value="NZ_AP025556.1"/>
</dbReference>
<evidence type="ECO:0000256" key="23">
    <source>
        <dbReference type="ARBA" id="ARBA00049433"/>
    </source>
</evidence>
<organism evidence="27 28">
    <name type="scientific">Delftia lacustris</name>
    <dbReference type="NCBI Taxonomy" id="558537"/>
    <lineage>
        <taxon>Bacteria</taxon>
        <taxon>Pseudomonadati</taxon>
        <taxon>Pseudomonadota</taxon>
        <taxon>Betaproteobacteria</taxon>
        <taxon>Burkholderiales</taxon>
        <taxon>Comamonadaceae</taxon>
        <taxon>Delftia</taxon>
    </lineage>
</organism>
<evidence type="ECO:0000256" key="17">
    <source>
        <dbReference type="ARBA" id="ARBA00023027"/>
    </source>
</evidence>
<evidence type="ECO:0000256" key="21">
    <source>
        <dbReference type="ARBA" id="ARBA00033187"/>
    </source>
</evidence>
<evidence type="ECO:0000256" key="24">
    <source>
        <dbReference type="RuleBase" id="RU000356"/>
    </source>
</evidence>
<evidence type="ECO:0000256" key="3">
    <source>
        <dbReference type="ARBA" id="ARBA00006401"/>
    </source>
</evidence>
<dbReference type="PANTHER" id="PTHR43396">
    <property type="entry name" value="FLAVOHEMOPROTEIN"/>
    <property type="match status" value="1"/>
</dbReference>
<dbReference type="FunFam" id="3.40.50.80:FF:000010">
    <property type="entry name" value="Flavohemoprotein"/>
    <property type="match status" value="1"/>
</dbReference>
<dbReference type="FunFam" id="1.10.490.10:FF:000003">
    <property type="entry name" value="Flavohemoprotein"/>
    <property type="match status" value="1"/>
</dbReference>
<dbReference type="GeneID" id="94695147"/>
<dbReference type="InterPro" id="IPR001433">
    <property type="entry name" value="OxRdtase_FAD/NAD-bd"/>
</dbReference>
<dbReference type="InterPro" id="IPR012292">
    <property type="entry name" value="Globin/Proto"/>
</dbReference>
<keyword evidence="10 24" id="KW-0561">Oxygen transport</keyword>
<evidence type="ECO:0000256" key="11">
    <source>
        <dbReference type="ARBA" id="ARBA00022630"/>
    </source>
</evidence>
<dbReference type="PROSITE" id="PS51384">
    <property type="entry name" value="FAD_FR"/>
    <property type="match status" value="1"/>
</dbReference>
<dbReference type="EC" id="1.14.12.17" evidence="5"/>
<comment type="catalytic activity">
    <reaction evidence="22">
        <text>2 nitric oxide + NADH + 2 O2 = 2 nitrate + NAD(+) + H(+)</text>
        <dbReference type="Rhea" id="RHEA:19469"/>
        <dbReference type="ChEBI" id="CHEBI:15378"/>
        <dbReference type="ChEBI" id="CHEBI:15379"/>
        <dbReference type="ChEBI" id="CHEBI:16480"/>
        <dbReference type="ChEBI" id="CHEBI:17632"/>
        <dbReference type="ChEBI" id="CHEBI:57540"/>
        <dbReference type="ChEBI" id="CHEBI:57945"/>
        <dbReference type="EC" id="1.14.12.17"/>
    </reaction>
</comment>
<evidence type="ECO:0000256" key="15">
    <source>
        <dbReference type="ARBA" id="ARBA00023002"/>
    </source>
</evidence>
<evidence type="ECO:0000313" key="27">
    <source>
        <dbReference type="EMBL" id="SDX81383.1"/>
    </source>
</evidence>
<evidence type="ECO:0000256" key="1">
    <source>
        <dbReference type="ARBA" id="ARBA00001970"/>
    </source>
</evidence>
<keyword evidence="12" id="KW-0479">Metal-binding</keyword>
<dbReference type="Gene3D" id="2.40.30.10">
    <property type="entry name" value="Translation factors"/>
    <property type="match status" value="1"/>
</dbReference>
<feature type="domain" description="FAD-binding FR-type" evidence="26">
    <location>
        <begin position="170"/>
        <end position="273"/>
    </location>
</feature>
<evidence type="ECO:0000256" key="8">
    <source>
        <dbReference type="ARBA" id="ARBA00022575"/>
    </source>
</evidence>
<evidence type="ECO:0000259" key="25">
    <source>
        <dbReference type="PROSITE" id="PS01033"/>
    </source>
</evidence>
<dbReference type="SUPFAM" id="SSF63380">
    <property type="entry name" value="Riboflavin synthase domain-like"/>
    <property type="match status" value="1"/>
</dbReference>
<evidence type="ECO:0000256" key="12">
    <source>
        <dbReference type="ARBA" id="ARBA00022723"/>
    </source>
</evidence>
<dbReference type="GO" id="GO:0019825">
    <property type="term" value="F:oxygen binding"/>
    <property type="evidence" value="ECO:0007669"/>
    <property type="project" value="InterPro"/>
</dbReference>
<comment type="similarity">
    <text evidence="3">In the C-terminal section; belongs to the flavoprotein pyridine nucleotide cytochrome reductase family.</text>
</comment>
<evidence type="ECO:0000256" key="13">
    <source>
        <dbReference type="ARBA" id="ARBA00022827"/>
    </source>
</evidence>
<dbReference type="NCBIfam" id="NF009805">
    <property type="entry name" value="PRK13289.1"/>
    <property type="match status" value="1"/>
</dbReference>
<dbReference type="InterPro" id="IPR008333">
    <property type="entry name" value="Cbr1-like_FAD-bd_dom"/>
</dbReference>
<dbReference type="SUPFAM" id="SSF46458">
    <property type="entry name" value="Globin-like"/>
    <property type="match status" value="1"/>
</dbReference>
<protein>
    <recommendedName>
        <fullName evidence="6">Flavohemoprotein</fullName>
        <ecNumber evidence="5">1.14.12.17</ecNumber>
    </recommendedName>
    <alternativeName>
        <fullName evidence="20">Flavohemoglobin</fullName>
    </alternativeName>
    <alternativeName>
        <fullName evidence="19">Hemoglobin-like protein</fullName>
    </alternativeName>
    <alternativeName>
        <fullName evidence="21">Nitric oxide dioxygenase</fullName>
    </alternativeName>
</protein>
<dbReference type="GO" id="GO:0046210">
    <property type="term" value="P:nitric oxide catabolic process"/>
    <property type="evidence" value="ECO:0007669"/>
    <property type="project" value="TreeGrafter"/>
</dbReference>
<dbReference type="CDD" id="cd06184">
    <property type="entry name" value="flavohem_like_fad_nad_binding"/>
    <property type="match status" value="1"/>
</dbReference>
<evidence type="ECO:0000256" key="7">
    <source>
        <dbReference type="ARBA" id="ARBA00022448"/>
    </source>
</evidence>
<feature type="domain" description="Globin" evidence="25">
    <location>
        <begin position="18"/>
        <end position="156"/>
    </location>
</feature>
<comment type="similarity">
    <text evidence="4">Belongs to the globin family. Two-domain flavohemoproteins subfamily.</text>
</comment>
<comment type="catalytic activity">
    <reaction evidence="23">
        <text>2 nitric oxide + NADPH + 2 O2 = 2 nitrate + NADP(+) + H(+)</text>
        <dbReference type="Rhea" id="RHEA:19465"/>
        <dbReference type="ChEBI" id="CHEBI:15378"/>
        <dbReference type="ChEBI" id="CHEBI:15379"/>
        <dbReference type="ChEBI" id="CHEBI:16480"/>
        <dbReference type="ChEBI" id="CHEBI:17632"/>
        <dbReference type="ChEBI" id="CHEBI:57783"/>
        <dbReference type="ChEBI" id="CHEBI:58349"/>
        <dbReference type="EC" id="1.14.12.17"/>
    </reaction>
</comment>
<dbReference type="InterPro" id="IPR017938">
    <property type="entry name" value="Riboflavin_synthase-like_b-brl"/>
</dbReference>
<dbReference type="InterPro" id="IPR039261">
    <property type="entry name" value="FNR_nucleotide-bd"/>
</dbReference>
<gene>
    <name evidence="27" type="ORF">SAMN05421547_101336</name>
</gene>
<proteinExistence type="inferred from homology"/>
<dbReference type="GO" id="GO:0005344">
    <property type="term" value="F:oxygen carrier activity"/>
    <property type="evidence" value="ECO:0007669"/>
    <property type="project" value="UniProtKB-KW"/>
</dbReference>
<dbReference type="GO" id="GO:0071949">
    <property type="term" value="F:FAD binding"/>
    <property type="evidence" value="ECO:0007669"/>
    <property type="project" value="TreeGrafter"/>
</dbReference>
<evidence type="ECO:0000256" key="14">
    <source>
        <dbReference type="ARBA" id="ARBA00022857"/>
    </source>
</evidence>
<dbReference type="PRINTS" id="PR00409">
    <property type="entry name" value="PHDIOXRDTASE"/>
</dbReference>
<dbReference type="EMBL" id="FNPE01000001">
    <property type="protein sequence ID" value="SDX81383.1"/>
    <property type="molecule type" value="Genomic_DNA"/>
</dbReference>
<dbReference type="InterPro" id="IPR000971">
    <property type="entry name" value="Globin"/>
</dbReference>
<keyword evidence="27" id="KW-0223">Dioxygenase</keyword>
<dbReference type="AlphaFoldDB" id="A0A1H3ERL7"/>
<keyword evidence="15" id="KW-0560">Oxidoreductase</keyword>
<comment type="function">
    <text evidence="18">Is involved in NO detoxification in an aerobic process, termed nitric oxide dioxygenase (NOD) reaction that utilizes O(2) and NAD(P)H to convert NO to nitrate, which protects the bacterium from various noxious nitrogen compounds. Therefore, plays a central role in the inducible response to nitrosative stress.</text>
</comment>
<dbReference type="InterPro" id="IPR009050">
    <property type="entry name" value="Globin-like_sf"/>
</dbReference>
<dbReference type="Gene3D" id="1.10.490.10">
    <property type="entry name" value="Globins"/>
    <property type="match status" value="1"/>
</dbReference>
<evidence type="ECO:0000256" key="18">
    <source>
        <dbReference type="ARBA" id="ARBA00025094"/>
    </source>
</evidence>
<dbReference type="Gene3D" id="3.40.50.80">
    <property type="entry name" value="Nucleotide-binding domain of ferredoxin-NADP reductase (FNR) module"/>
    <property type="match status" value="1"/>
</dbReference>
<keyword evidence="14" id="KW-0521">NADP</keyword>
<sequence>MSGIAPGMSVPVPKEFPVLTDRQRAIVQSTVPLLETGGEALITHFYQTMLGEYPEVRALFNMAHQQSGAQPRALAYSVLMYARHIDRLDALGDLPAQIINKHVALQVQPEHYPIVGTCLLRAIREVLGAEIATDEVIAAWGAAYQQLADILIGAERQAYDRTAAAEGGWRGERAFVVEDKVQESAEITSFYLVPADGGPVIAHQPGQYIGLRLVVDGQEQRRNYSLSAPADGRSLRISVKREAGGKVSNFLHDRVRVGDTLQLFPPAGHFTLQPGERPLVLISGGVGITPTLPMLDAALPTRRPVVFIHCARERGVHAFREHVDALAAVHPQLTRYYCYDRAEEGDGVDAQGLLTARQLGEWLPAVDADVYFLGPRPFMRSVKESLKALGVPQEQVRYEFFGPAEALQ</sequence>
<keyword evidence="17" id="KW-0520">NAD</keyword>
<comment type="cofactor">
    <cofactor evidence="2">
        <name>FAD</name>
        <dbReference type="ChEBI" id="CHEBI:57692"/>
    </cofactor>
</comment>
<evidence type="ECO:0000256" key="9">
    <source>
        <dbReference type="ARBA" id="ARBA00022617"/>
    </source>
</evidence>
<evidence type="ECO:0000256" key="5">
    <source>
        <dbReference type="ARBA" id="ARBA00012229"/>
    </source>
</evidence>
<keyword evidence="13" id="KW-0274">FAD</keyword>
<dbReference type="GO" id="GO:0071500">
    <property type="term" value="P:cellular response to nitrosative stress"/>
    <property type="evidence" value="ECO:0007669"/>
    <property type="project" value="TreeGrafter"/>
</dbReference>
<evidence type="ECO:0000256" key="16">
    <source>
        <dbReference type="ARBA" id="ARBA00023004"/>
    </source>
</evidence>
<keyword evidence="9 24" id="KW-0349">Heme</keyword>
<evidence type="ECO:0000256" key="2">
    <source>
        <dbReference type="ARBA" id="ARBA00001974"/>
    </source>
</evidence>
<dbReference type="Pfam" id="PF00042">
    <property type="entry name" value="Globin"/>
    <property type="match status" value="1"/>
</dbReference>
<keyword evidence="16" id="KW-0408">Iron</keyword>
<evidence type="ECO:0000256" key="10">
    <source>
        <dbReference type="ARBA" id="ARBA00022621"/>
    </source>
</evidence>
<dbReference type="PANTHER" id="PTHR43396:SF3">
    <property type="entry name" value="FLAVOHEMOPROTEIN"/>
    <property type="match status" value="1"/>
</dbReference>
<evidence type="ECO:0000256" key="22">
    <source>
        <dbReference type="ARBA" id="ARBA00048649"/>
    </source>
</evidence>
<evidence type="ECO:0000256" key="4">
    <source>
        <dbReference type="ARBA" id="ARBA00008414"/>
    </source>
</evidence>